<accession>A0ABN8M7H8</accession>
<evidence type="ECO:0000313" key="4">
    <source>
        <dbReference type="Proteomes" id="UP001159427"/>
    </source>
</evidence>
<evidence type="ECO:0000256" key="1">
    <source>
        <dbReference type="ARBA" id="ARBA00023002"/>
    </source>
</evidence>
<proteinExistence type="predicted"/>
<dbReference type="InterPro" id="IPR003819">
    <property type="entry name" value="TauD/TfdA-like"/>
</dbReference>
<organism evidence="3 4">
    <name type="scientific">Porites evermanni</name>
    <dbReference type="NCBI Taxonomy" id="104178"/>
    <lineage>
        <taxon>Eukaryota</taxon>
        <taxon>Metazoa</taxon>
        <taxon>Cnidaria</taxon>
        <taxon>Anthozoa</taxon>
        <taxon>Hexacorallia</taxon>
        <taxon>Scleractinia</taxon>
        <taxon>Fungiina</taxon>
        <taxon>Poritidae</taxon>
        <taxon>Porites</taxon>
    </lineage>
</organism>
<dbReference type="Proteomes" id="UP001159427">
    <property type="component" value="Unassembled WGS sequence"/>
</dbReference>
<dbReference type="Pfam" id="PF02668">
    <property type="entry name" value="TauD"/>
    <property type="match status" value="1"/>
</dbReference>
<dbReference type="EMBL" id="CALNXI010000273">
    <property type="protein sequence ID" value="CAH3023745.1"/>
    <property type="molecule type" value="Genomic_DNA"/>
</dbReference>
<feature type="domain" description="TauD/TfdA-like" evidence="2">
    <location>
        <begin position="101"/>
        <end position="388"/>
    </location>
</feature>
<keyword evidence="1" id="KW-0560">Oxidoreductase</keyword>
<evidence type="ECO:0000313" key="3">
    <source>
        <dbReference type="EMBL" id="CAH3023745.1"/>
    </source>
</evidence>
<keyword evidence="4" id="KW-1185">Reference proteome</keyword>
<dbReference type="SUPFAM" id="SSF51197">
    <property type="entry name" value="Clavaminate synthase-like"/>
    <property type="match status" value="1"/>
</dbReference>
<protein>
    <recommendedName>
        <fullName evidence="2">TauD/TfdA-like domain-containing protein</fullName>
    </recommendedName>
</protein>
<sequence>MTALAPVRLSWIRASFYRFPMFRFSLPRAHLVHNKTRNLFSTDTFTPLPREEMLTKFKSRIKGRPSMAGSTGEGFPEFLAEPRESFPHGVLITNPQQSSLAQLTAKCMEYVEENLIQHPAILFRNLPAQTEKDFSIIAREIPGKALTYEGGASFRQRIDENIGTYTANNDPDEISIDPHNEMSYNNVYPSKVFFFCVKEPADGCGGETPLVKNSDLLSSLDPDIVRRIEEKQLRYVCYLPDKSNAEYMNWQHSFHTDNREVVETIAKEQGRNFTWDPSGDLYLWQNRPAFIYHPVTRKKTWFNQATTHHGSYYRLLPGGDKIQENQYPSHTFYGDGSDIEPAVIQHLLATAWSCAVGFKWRKGDLLVLDNLAVQHGRLGFEGDRKLLVYMTN</sequence>
<dbReference type="InterPro" id="IPR042098">
    <property type="entry name" value="TauD-like_sf"/>
</dbReference>
<dbReference type="PANTHER" id="PTHR10696:SF21">
    <property type="entry name" value="TAUD_TFDA-LIKE DOMAIN-CONTAINING PROTEIN"/>
    <property type="match status" value="1"/>
</dbReference>
<name>A0ABN8M7H8_9CNID</name>
<dbReference type="PANTHER" id="PTHR10696">
    <property type="entry name" value="GAMMA-BUTYROBETAINE HYDROXYLASE-RELATED"/>
    <property type="match status" value="1"/>
</dbReference>
<comment type="caution">
    <text evidence="3">The sequence shown here is derived from an EMBL/GenBank/DDBJ whole genome shotgun (WGS) entry which is preliminary data.</text>
</comment>
<dbReference type="InterPro" id="IPR050411">
    <property type="entry name" value="AlphaKG_dependent_hydroxylases"/>
</dbReference>
<reference evidence="3 4" key="1">
    <citation type="submission" date="2022-05" db="EMBL/GenBank/DDBJ databases">
        <authorList>
            <consortium name="Genoscope - CEA"/>
            <person name="William W."/>
        </authorList>
    </citation>
    <scope>NUCLEOTIDE SEQUENCE [LARGE SCALE GENOMIC DNA]</scope>
</reference>
<evidence type="ECO:0000259" key="2">
    <source>
        <dbReference type="Pfam" id="PF02668"/>
    </source>
</evidence>
<dbReference type="Gene3D" id="3.60.130.10">
    <property type="entry name" value="Clavaminate synthase-like"/>
    <property type="match status" value="1"/>
</dbReference>
<gene>
    <name evidence="3" type="ORF">PEVE_00020337</name>
</gene>